<dbReference type="CDD" id="cd06779">
    <property type="entry name" value="cpPDZ_Deg_HtrA-like"/>
    <property type="match status" value="1"/>
</dbReference>
<dbReference type="SUPFAM" id="SSF50447">
    <property type="entry name" value="Translation proteins"/>
    <property type="match status" value="1"/>
</dbReference>
<feature type="binding site" evidence="14">
    <location>
        <position position="1542"/>
    </location>
    <ligand>
        <name>Zn(2+)</name>
        <dbReference type="ChEBI" id="CHEBI:29105"/>
    </ligand>
</feature>
<dbReference type="GO" id="GO:0003697">
    <property type="term" value="F:single-stranded DNA binding"/>
    <property type="evidence" value="ECO:0007669"/>
    <property type="project" value="InterPro"/>
</dbReference>
<evidence type="ECO:0000256" key="3">
    <source>
        <dbReference type="ARBA" id="ARBA00022555"/>
    </source>
</evidence>
<dbReference type="GO" id="GO:0006310">
    <property type="term" value="P:DNA recombination"/>
    <property type="evidence" value="ECO:0007669"/>
    <property type="project" value="UniProtKB-KW"/>
</dbReference>
<dbReference type="SUPFAM" id="SSF50156">
    <property type="entry name" value="PDZ domain-like"/>
    <property type="match status" value="2"/>
</dbReference>
<keyword evidence="7 14" id="KW-0862">Zinc</keyword>
<keyword evidence="12 14" id="KW-0030">Aminoacyl-tRNA synthetase</keyword>
<dbReference type="FunFam" id="2.40.30.130:FF:000001">
    <property type="entry name" value="Alanine--tRNA ligase"/>
    <property type="match status" value="1"/>
</dbReference>
<dbReference type="InterPro" id="IPR023400">
    <property type="entry name" value="RecA_C_sf"/>
</dbReference>
<dbReference type="HAMAP" id="MF_00268">
    <property type="entry name" value="RecA"/>
    <property type="match status" value="1"/>
</dbReference>
<evidence type="ECO:0000256" key="11">
    <source>
        <dbReference type="ARBA" id="ARBA00023125"/>
    </source>
</evidence>
<keyword evidence="14" id="KW-0963">Cytoplasm</keyword>
<dbReference type="GO" id="GO:0002161">
    <property type="term" value="F:aminoacyl-tRNA deacylase activity"/>
    <property type="evidence" value="ECO:0007669"/>
    <property type="project" value="TreeGrafter"/>
</dbReference>
<dbReference type="PROSITE" id="PS50106">
    <property type="entry name" value="PDZ"/>
    <property type="match status" value="1"/>
</dbReference>
<dbReference type="FunFam" id="3.30.980.10:FF:000004">
    <property type="entry name" value="Alanine--tRNA ligase, cytoplasmic"/>
    <property type="match status" value="1"/>
</dbReference>
<dbReference type="Pfam" id="PF01411">
    <property type="entry name" value="tRNA-synt_2c"/>
    <property type="match status" value="1"/>
</dbReference>
<dbReference type="PANTHER" id="PTHR11777">
    <property type="entry name" value="ALANYL-TRNA SYNTHETASE"/>
    <property type="match status" value="1"/>
</dbReference>
<dbReference type="InterPro" id="IPR012947">
    <property type="entry name" value="tRNA_SAD"/>
</dbReference>
<organism evidence="21">
    <name type="scientific">Cladocopium goreaui</name>
    <dbReference type="NCBI Taxonomy" id="2562237"/>
    <lineage>
        <taxon>Eukaryota</taxon>
        <taxon>Sar</taxon>
        <taxon>Alveolata</taxon>
        <taxon>Dinophyceae</taxon>
        <taxon>Suessiales</taxon>
        <taxon>Symbiodiniaceae</taxon>
        <taxon>Cladocopium</taxon>
    </lineage>
</organism>
<dbReference type="GO" id="GO:0006281">
    <property type="term" value="P:DNA repair"/>
    <property type="evidence" value="ECO:0007669"/>
    <property type="project" value="InterPro"/>
</dbReference>
<reference evidence="21" key="1">
    <citation type="submission" date="2022-10" db="EMBL/GenBank/DDBJ databases">
        <authorList>
            <person name="Chen Y."/>
            <person name="Dougan E. K."/>
            <person name="Chan C."/>
            <person name="Rhodes N."/>
            <person name="Thang M."/>
        </authorList>
    </citation>
    <scope>NUCLEOTIDE SEQUENCE</scope>
</reference>
<dbReference type="EMBL" id="CAMXCT020000001">
    <property type="protein sequence ID" value="CAL1125581.1"/>
    <property type="molecule type" value="Genomic_DNA"/>
</dbReference>
<dbReference type="OrthoDB" id="2423964at2759"/>
<dbReference type="EMBL" id="CAMXCT030000001">
    <property type="protein sequence ID" value="CAL4759518.1"/>
    <property type="molecule type" value="Genomic_DNA"/>
</dbReference>
<dbReference type="PROSITE" id="PS50162">
    <property type="entry name" value="RECA_2"/>
    <property type="match status" value="1"/>
</dbReference>
<evidence type="ECO:0000313" key="22">
    <source>
        <dbReference type="EMBL" id="CAL1125581.1"/>
    </source>
</evidence>
<dbReference type="PROSITE" id="PS50163">
    <property type="entry name" value="RECA_3"/>
    <property type="match status" value="1"/>
</dbReference>
<dbReference type="Pfam" id="PF21096">
    <property type="entry name" value="RecA_C"/>
    <property type="match status" value="1"/>
</dbReference>
<keyword evidence="4 14" id="KW-0436">Ligase</keyword>
<dbReference type="Gene3D" id="3.30.930.10">
    <property type="entry name" value="Bira Bifunctional Protein, Domain 2"/>
    <property type="match status" value="1"/>
</dbReference>
<feature type="binding site" evidence="14">
    <location>
        <position position="1538"/>
    </location>
    <ligand>
        <name>Zn(2+)</name>
        <dbReference type="ChEBI" id="CHEBI:29105"/>
    </ligand>
</feature>
<dbReference type="Pfam" id="PF13365">
    <property type="entry name" value="Trypsin_2"/>
    <property type="match status" value="1"/>
</dbReference>
<evidence type="ECO:0000259" key="17">
    <source>
        <dbReference type="PROSITE" id="PS50106"/>
    </source>
</evidence>
<dbReference type="SUPFAM" id="SSF52540">
    <property type="entry name" value="P-loop containing nucleoside triphosphate hydrolases"/>
    <property type="match status" value="1"/>
</dbReference>
<dbReference type="InterPro" id="IPR003593">
    <property type="entry name" value="AAA+_ATPase"/>
</dbReference>
<dbReference type="SMART" id="SM00228">
    <property type="entry name" value="PDZ"/>
    <property type="match status" value="2"/>
</dbReference>
<dbReference type="Gene3D" id="3.30.980.10">
    <property type="entry name" value="Threonyl-trna Synthetase, Chain A, domain 2"/>
    <property type="match status" value="1"/>
</dbReference>
<evidence type="ECO:0000256" key="13">
    <source>
        <dbReference type="ARBA" id="ARBA00023172"/>
    </source>
</evidence>
<evidence type="ECO:0000256" key="12">
    <source>
        <dbReference type="ARBA" id="ARBA00023146"/>
    </source>
</evidence>
<dbReference type="GO" id="GO:0005739">
    <property type="term" value="C:mitochondrion"/>
    <property type="evidence" value="ECO:0007669"/>
    <property type="project" value="UniProtKB-SubCell"/>
</dbReference>
<comment type="caution">
    <text evidence="21">The sequence shown here is derived from an EMBL/GenBank/DDBJ whole genome shotgun (WGS) entry which is preliminary data.</text>
</comment>
<dbReference type="Pfam" id="PF02272">
    <property type="entry name" value="DHHA1"/>
    <property type="match status" value="1"/>
</dbReference>
<evidence type="ECO:0000256" key="4">
    <source>
        <dbReference type="ARBA" id="ARBA00022598"/>
    </source>
</evidence>
<dbReference type="GO" id="GO:0070143">
    <property type="term" value="P:mitochondrial alanyl-tRNA aminoacylation"/>
    <property type="evidence" value="ECO:0007669"/>
    <property type="project" value="UniProtKB-UniRule"/>
</dbReference>
<dbReference type="Gene3D" id="3.30.54.20">
    <property type="match status" value="1"/>
</dbReference>
<evidence type="ECO:0000259" key="19">
    <source>
        <dbReference type="PROSITE" id="PS50163"/>
    </source>
</evidence>
<dbReference type="InterPro" id="IPR018164">
    <property type="entry name" value="Ala-tRNA-synth_IIc_N"/>
</dbReference>
<dbReference type="InterPro" id="IPR001478">
    <property type="entry name" value="PDZ"/>
</dbReference>
<dbReference type="EC" id="6.1.1.7" evidence="14"/>
<comment type="function">
    <text evidence="14">Catalyzes the attachment of alanine to tRNA(Ala) in a two-step reaction: alanine is first activated by ATP to form Ala-AMP and then transferred to the acceptor end of tRNA(Ala). Also edits incorrectly charged tRNA(Ala) via its editing domain.</text>
</comment>
<feature type="compositionally biased region" description="Basic and acidic residues" evidence="16">
    <location>
        <begin position="14"/>
        <end position="25"/>
    </location>
</feature>
<dbReference type="InterPro" id="IPR041489">
    <property type="entry name" value="PDZ_6"/>
</dbReference>
<comment type="similarity">
    <text evidence="1">Belongs to the class-II aminoacyl-tRNA synthetase family. Alax-L subfamily.</text>
</comment>
<dbReference type="Gene3D" id="2.40.10.120">
    <property type="match status" value="1"/>
</dbReference>
<dbReference type="GO" id="GO:0140664">
    <property type="term" value="F:ATP-dependent DNA damage sensor activity"/>
    <property type="evidence" value="ECO:0007669"/>
    <property type="project" value="InterPro"/>
</dbReference>
<dbReference type="InterPro" id="IPR050058">
    <property type="entry name" value="Ala-tRNA_ligase"/>
</dbReference>
<keyword evidence="6 14" id="KW-0547">Nucleotide-binding</keyword>
<dbReference type="HAMAP" id="MF_00036_B">
    <property type="entry name" value="Ala_tRNA_synth_B"/>
    <property type="match status" value="1"/>
</dbReference>
<name>A0A9P1BIL2_9DINO</name>
<dbReference type="PROSITE" id="PS50860">
    <property type="entry name" value="AA_TRNA_LIGASE_II_ALA"/>
    <property type="match status" value="1"/>
</dbReference>
<dbReference type="InterPro" id="IPR018165">
    <property type="entry name" value="Ala-tRNA-synth_IIc_core"/>
</dbReference>
<dbReference type="Gene3D" id="3.40.50.300">
    <property type="entry name" value="P-loop containing nucleotide triphosphate hydrolases"/>
    <property type="match status" value="1"/>
</dbReference>
<keyword evidence="8 14" id="KW-0067">ATP-binding</keyword>
<dbReference type="Pfam" id="PF07973">
    <property type="entry name" value="tRNA_SAD"/>
    <property type="match status" value="1"/>
</dbReference>
<feature type="binding site" evidence="14">
    <location>
        <position position="1644"/>
    </location>
    <ligand>
        <name>Zn(2+)</name>
        <dbReference type="ChEBI" id="CHEBI:29105"/>
    </ligand>
</feature>
<evidence type="ECO:0000256" key="9">
    <source>
        <dbReference type="ARBA" id="ARBA00022884"/>
    </source>
</evidence>
<feature type="binding site" evidence="14">
    <location>
        <position position="1640"/>
    </location>
    <ligand>
        <name>Zn(2+)</name>
        <dbReference type="ChEBI" id="CHEBI:29105"/>
    </ligand>
</feature>
<dbReference type="InterPro" id="IPR023033">
    <property type="entry name" value="Ala_tRNA_ligase_euk/bac"/>
</dbReference>
<dbReference type="GO" id="GO:0005829">
    <property type="term" value="C:cytosol"/>
    <property type="evidence" value="ECO:0007669"/>
    <property type="project" value="TreeGrafter"/>
</dbReference>
<reference evidence="22" key="2">
    <citation type="submission" date="2024-04" db="EMBL/GenBank/DDBJ databases">
        <authorList>
            <person name="Chen Y."/>
            <person name="Shah S."/>
            <person name="Dougan E. K."/>
            <person name="Thang M."/>
            <person name="Chan C."/>
        </authorList>
    </citation>
    <scope>NUCLEOTIDE SEQUENCE [LARGE SCALE GENOMIC DNA]</scope>
</reference>
<dbReference type="GO" id="GO:0005524">
    <property type="term" value="F:ATP binding"/>
    <property type="evidence" value="ECO:0007669"/>
    <property type="project" value="UniProtKB-UniRule"/>
</dbReference>
<evidence type="ECO:0000313" key="23">
    <source>
        <dbReference type="Proteomes" id="UP001152797"/>
    </source>
</evidence>
<comment type="similarity">
    <text evidence="2 15">Belongs to the RecA family.</text>
</comment>
<accession>A0A9P1BIL2</accession>
<evidence type="ECO:0000256" key="7">
    <source>
        <dbReference type="ARBA" id="ARBA00022833"/>
    </source>
</evidence>
<dbReference type="CDD" id="cd00983">
    <property type="entry name" value="RecA"/>
    <property type="match status" value="1"/>
</dbReference>
<gene>
    <name evidence="21" type="ORF">C1SCF055_LOCUS796</name>
</gene>
<comment type="domain">
    <text evidence="14">Consists of three domains; the N-terminal catalytic domain, the editing domain and the C-terminal C-Ala domain. The editing domain removes incorrectly charged amino acids, while the C-Ala domain, along with tRNA(Ala), serves as a bridge to cooperatively bring together the editing and aminoacylation centers thus stimulating deacylation of misacylated tRNAs.</text>
</comment>
<feature type="domain" description="PDZ" evidence="17">
    <location>
        <begin position="702"/>
        <end position="765"/>
    </location>
</feature>
<dbReference type="InterPro" id="IPR013765">
    <property type="entry name" value="DNA_recomb/repair_RecA"/>
</dbReference>
<evidence type="ECO:0000256" key="8">
    <source>
        <dbReference type="ARBA" id="ARBA00022840"/>
    </source>
</evidence>
<dbReference type="InterPro" id="IPR009000">
    <property type="entry name" value="Transl_B-barrel_sf"/>
</dbReference>
<keyword evidence="11" id="KW-0238">DNA-binding</keyword>
<keyword evidence="14" id="KW-0496">Mitochondrion</keyword>
<keyword evidence="13" id="KW-0233">DNA recombination</keyword>
<protein>
    <recommendedName>
        <fullName evidence="14">Alanine--tRNA ligase</fullName>
        <ecNumber evidence="14">6.1.1.7</ecNumber>
    </recommendedName>
    <alternativeName>
        <fullName evidence="14">Alanyl-tRNA synthetase</fullName>
        <shortName evidence="14">AlaRS</shortName>
    </alternativeName>
</protein>
<dbReference type="FunFam" id="3.10.310.40:FF:000001">
    <property type="entry name" value="Alanine--tRNA ligase"/>
    <property type="match status" value="1"/>
</dbReference>
<keyword evidence="3 14" id="KW-0820">tRNA-binding</keyword>
<dbReference type="InterPro" id="IPR027417">
    <property type="entry name" value="P-loop_NTPase"/>
</dbReference>
<evidence type="ECO:0000256" key="15">
    <source>
        <dbReference type="RuleBase" id="RU003422"/>
    </source>
</evidence>
<dbReference type="CDD" id="cd00673">
    <property type="entry name" value="AlaRS_core"/>
    <property type="match status" value="1"/>
</dbReference>
<dbReference type="InterPro" id="IPR003156">
    <property type="entry name" value="DHHA1_dom"/>
</dbReference>
<dbReference type="GO" id="GO:0004813">
    <property type="term" value="F:alanine-tRNA ligase activity"/>
    <property type="evidence" value="ECO:0007669"/>
    <property type="project" value="UniProtKB-UniRule"/>
</dbReference>
<dbReference type="InterPro" id="IPR018162">
    <property type="entry name" value="Ala-tRNA-ligase_IIc_anticod-bd"/>
</dbReference>
<evidence type="ECO:0000256" key="16">
    <source>
        <dbReference type="SAM" id="MobiDB-lite"/>
    </source>
</evidence>
<dbReference type="InterPro" id="IPR049261">
    <property type="entry name" value="RecA-like_C"/>
</dbReference>
<keyword evidence="23" id="KW-1185">Reference proteome</keyword>
<feature type="region of interest" description="Disordered" evidence="16">
    <location>
        <begin position="1"/>
        <end position="44"/>
    </location>
</feature>
<comment type="subunit">
    <text evidence="14">Monomer.</text>
</comment>
<evidence type="ECO:0000256" key="5">
    <source>
        <dbReference type="ARBA" id="ARBA00022723"/>
    </source>
</evidence>
<feature type="domain" description="RecA family profile 2" evidence="19">
    <location>
        <begin position="237"/>
        <end position="310"/>
    </location>
</feature>
<dbReference type="Proteomes" id="UP001152797">
    <property type="component" value="Unassembled WGS sequence"/>
</dbReference>
<dbReference type="FunFam" id="3.40.50.300:FF:000087">
    <property type="entry name" value="Recombinase RecA"/>
    <property type="match status" value="1"/>
</dbReference>
<dbReference type="SUPFAM" id="SSF55681">
    <property type="entry name" value="Class II aaRS and biotin synthetases"/>
    <property type="match status" value="1"/>
</dbReference>
<dbReference type="SUPFAM" id="SSF54752">
    <property type="entry name" value="RecA protein, C-terminal domain"/>
    <property type="match status" value="1"/>
</dbReference>
<dbReference type="FunFam" id="3.30.54.20:FF:000001">
    <property type="entry name" value="Alanine--tRNA ligase"/>
    <property type="match status" value="1"/>
</dbReference>
<feature type="domain" description="Alanyl-transfer RNA synthetases family profile" evidence="20">
    <location>
        <begin position="981"/>
        <end position="1683"/>
    </location>
</feature>
<dbReference type="SUPFAM" id="SSF55186">
    <property type="entry name" value="ThrRS/AlaRS common domain"/>
    <property type="match status" value="1"/>
</dbReference>
<dbReference type="PRINTS" id="PR00142">
    <property type="entry name" value="RECA"/>
</dbReference>
<keyword evidence="9 14" id="KW-0694">RNA-binding</keyword>
<dbReference type="InterPro" id="IPR045864">
    <property type="entry name" value="aa-tRNA-synth_II/BPL/LPL"/>
</dbReference>
<dbReference type="InterPro" id="IPR009003">
    <property type="entry name" value="Peptidase_S1_PA"/>
</dbReference>
<evidence type="ECO:0000256" key="2">
    <source>
        <dbReference type="ARBA" id="ARBA00009391"/>
    </source>
</evidence>
<dbReference type="SMART" id="SM00863">
    <property type="entry name" value="tRNA_SAD"/>
    <property type="match status" value="1"/>
</dbReference>
<dbReference type="InterPro" id="IPR020588">
    <property type="entry name" value="RecA_ATP-bd"/>
</dbReference>
<dbReference type="Gene3D" id="2.40.30.130">
    <property type="match status" value="1"/>
</dbReference>
<evidence type="ECO:0000259" key="20">
    <source>
        <dbReference type="PROSITE" id="PS50860"/>
    </source>
</evidence>
<evidence type="ECO:0000256" key="14">
    <source>
        <dbReference type="HAMAP-Rule" id="MF_03133"/>
    </source>
</evidence>
<dbReference type="EMBL" id="CAMXCT010000001">
    <property type="protein sequence ID" value="CAI3972206.1"/>
    <property type="molecule type" value="Genomic_DNA"/>
</dbReference>
<keyword evidence="5 14" id="KW-0479">Metal-binding</keyword>
<comment type="catalytic activity">
    <reaction evidence="14">
        <text>tRNA(Ala) + L-alanine + ATP = L-alanyl-tRNA(Ala) + AMP + diphosphate</text>
        <dbReference type="Rhea" id="RHEA:12540"/>
        <dbReference type="Rhea" id="RHEA-COMP:9657"/>
        <dbReference type="Rhea" id="RHEA-COMP:9923"/>
        <dbReference type="ChEBI" id="CHEBI:30616"/>
        <dbReference type="ChEBI" id="CHEBI:33019"/>
        <dbReference type="ChEBI" id="CHEBI:57972"/>
        <dbReference type="ChEBI" id="CHEBI:78442"/>
        <dbReference type="ChEBI" id="CHEBI:78497"/>
        <dbReference type="ChEBI" id="CHEBI:456215"/>
        <dbReference type="EC" id="6.1.1.7"/>
    </reaction>
</comment>
<dbReference type="InterPro" id="IPR002318">
    <property type="entry name" value="Ala-tRNA-lgiase_IIc"/>
</dbReference>
<dbReference type="GO" id="GO:0000049">
    <property type="term" value="F:tRNA binding"/>
    <property type="evidence" value="ECO:0007669"/>
    <property type="project" value="UniProtKB-KW"/>
</dbReference>
<dbReference type="InterPro" id="IPR018163">
    <property type="entry name" value="Thr/Ala-tRNA-synth_IIc_edit"/>
</dbReference>
<evidence type="ECO:0000313" key="21">
    <source>
        <dbReference type="EMBL" id="CAI3972206.1"/>
    </source>
</evidence>
<dbReference type="InterPro" id="IPR049428">
    <property type="entry name" value="RecA-like_N"/>
</dbReference>
<dbReference type="Pfam" id="PF00154">
    <property type="entry name" value="RecA_N"/>
    <property type="match status" value="1"/>
</dbReference>
<dbReference type="NCBIfam" id="TIGR00344">
    <property type="entry name" value="alaS"/>
    <property type="match status" value="1"/>
</dbReference>
<dbReference type="Pfam" id="PF13180">
    <property type="entry name" value="PDZ_2"/>
    <property type="match status" value="1"/>
</dbReference>
<evidence type="ECO:0000259" key="18">
    <source>
        <dbReference type="PROSITE" id="PS50162"/>
    </source>
</evidence>
<dbReference type="SUPFAM" id="SSF101353">
    <property type="entry name" value="Putative anticodon-binding domain of alanyl-tRNA synthetase (AlaRS)"/>
    <property type="match status" value="1"/>
</dbReference>
<keyword evidence="10 14" id="KW-0648">Protein biosynthesis</keyword>
<dbReference type="NCBIfam" id="TIGR02012">
    <property type="entry name" value="tigrfam_recA"/>
    <property type="match status" value="1"/>
</dbReference>
<evidence type="ECO:0000256" key="10">
    <source>
        <dbReference type="ARBA" id="ARBA00022917"/>
    </source>
</evidence>
<dbReference type="Gene3D" id="3.10.310.40">
    <property type="match status" value="1"/>
</dbReference>
<evidence type="ECO:0000256" key="6">
    <source>
        <dbReference type="ARBA" id="ARBA00022741"/>
    </source>
</evidence>
<dbReference type="SMART" id="SM00382">
    <property type="entry name" value="AAA"/>
    <property type="match status" value="1"/>
</dbReference>
<sequence length="1852" mass="201955">MVSTAEKSNHRMAKKDQASKTNEKAGRKKSAAKAEEAASAFQPNENLKTTLAQIEKQFGEGAIMPLGSEQTGRIKGIPTGSLSLDLALGGQGIPHGRVIEVFGPESSGKTTLALHVVAQAQKQGGIAAFIDAEHALDPSWAKKLGVELESLLVSQPGNGEEAMHITEMLIRSNAVDVIVVDSVAALVPKKELEGEIGDSHVGLQARLMSQSMRKLTGAIAKSKTAVIFINQIREKIGVMFGSPETTPGGRALKFYSSCRIDVRRIGQLKDGEDVVGQRVRAKVVKNKVAPPFRVAEFDMMHTGGISYEGDVLDLALAHKIVSRSGAWFRYGKEHIGQGREKTRIFLQENPDITAELKDKVMQAGGFIEDGLVTPNEGRASLHPVALAYDEVTAMLGKCSRVKNCHDRESWVDEAARPSLELSGSKLRGQSTALVVSYLAVVLALAAGPAMAQPPAALDIVDAVEQVVSDAIARAEPSVVSIARVRPTEVAATPRAPFDPFGAQLLRDNPNPKDPSFVPNEYGTGVIVDAQGLILTAYHILGNSEQYDYFVTTIDRQTYKATLLAADPRSDLAILKIEASGLRPIKFGNADNLRKGQIVIALGNPYAIARDGQVSASWGIVANMHRKAPRDAAEGDGSVSSTLHQYGTLIQTDAKLNLGTSGGALIDKTGQMVGLTTSLAAIAGYEKAAGYAMPVDETFRRVVDTLKKGREVEYGFLGIEPDNLSEQEQRIVRQGMRVNRVYAGTPARDFGLMEGDIITSVDGEAVFDADSLVLAVGKEPVHATVTLGVVRNNDQIPPLNIRLAKFPVQGRKVFQPRDPWRGLLVDYKTATIQESRFRPIPPGDAVVVLEVDEDSPAWNAGVRRGMFITHVGNQKVSSPAEFEKLVKNETDLVRLRFAESFDGPNTAAISPTFIWRFACNFVGHSCGVTYIFVEIPPLAPGVRPLSCTHCVSLSFVCVASSGRRYDGRRIRPVAAVPAQMLMKTDELREKYLAFFESKGCIRRPSDVLVPQWDPSVLFTPAGMNQFKDHFLGKCKLDFTRATTCQKCLRTGDIENVGRTAYHHTFFEMLGNFSFGDYFKREAIAWAWEFLTDKKWLGINADQLSVTVYEDDDEAYAIWNEDIKLPTSRIRRLGEGDNFWPANAPSQGPDGVCGPCSEIFYHATPKEEVEIWNLVFTQFNRVGDPPDNLRPLPSKNIDTGMGLERTASVLQGVDTNFHIDILRPLVEAAADVCSTKYDPSTENGRRLRRIADHVRACVFAIHENVYPGPNKEKYVIKRLLRRAVLDGHQMGVREPFMHNMVGAVAEAMKTPYPELQQTTDRVAQVIRREESNFLSTIDAGLERIDRIVSDMKADGRVMVSGAEAADMYTTHGFPPELFESLAAESNLTFDWEGFHREMEQHGLDSGGGQRHELFQSSPLDALKKAMHGTDFLGYETTEAECKVVGLISQDQLCEEILKDGDEPPVVVVLAQTPFYAESGGQVGDVGELSGPGFRFKVTDTRKEGNFHLHLGHLTEGKLELGAMVTARVDAERRQGIRRAHSATHLLHRALQNRLGEHAQQQGSKVDRDWLRFDFTNPQAVTREELAQIEDDVNMYVTRSAPIEWTTLPLAEAREAGAMMLFGEKYPDEVRMVAMGDFSKELCGGTHLDSTGEVGLFRIVSEESVSAGTRRITALTGPAALADMHEHETVLNQVATLLKAPANTIPQRVETLLKEVRDLKKQLAAAPTKGEMTSEEMLEAAFDVGGTKVVVTEVPGAQPAAMRQYIDHLRQKASPVAVMLGSAAGGKVLLVAGVSRDLTKGDGALSAVEWIQPSAELVGGRGGGRPDMAQAGGKDATQLAAALEAGRKTIRSLLG</sequence>
<dbReference type="GO" id="GO:0008270">
    <property type="term" value="F:zinc ion binding"/>
    <property type="evidence" value="ECO:0007669"/>
    <property type="project" value="UniProtKB-UniRule"/>
</dbReference>
<dbReference type="Pfam" id="PF17820">
    <property type="entry name" value="PDZ_6"/>
    <property type="match status" value="1"/>
</dbReference>
<dbReference type="Gene3D" id="6.10.250.550">
    <property type="match status" value="1"/>
</dbReference>
<dbReference type="Gene3D" id="2.30.42.10">
    <property type="match status" value="2"/>
</dbReference>
<dbReference type="InterPro" id="IPR036034">
    <property type="entry name" value="PDZ_sf"/>
</dbReference>
<dbReference type="SUPFAM" id="SSF50494">
    <property type="entry name" value="Trypsin-like serine proteases"/>
    <property type="match status" value="1"/>
</dbReference>
<feature type="domain" description="RecA family profile 1" evidence="18">
    <location>
        <begin position="73"/>
        <end position="232"/>
    </location>
</feature>
<evidence type="ECO:0000256" key="1">
    <source>
        <dbReference type="ARBA" id="ARBA00008429"/>
    </source>
</evidence>
<dbReference type="PANTHER" id="PTHR11777:SF9">
    <property type="entry name" value="ALANINE--TRNA LIGASE, CYTOPLASMIC"/>
    <property type="match status" value="1"/>
</dbReference>
<comment type="cofactor">
    <cofactor evidence="14">
        <name>Zn(2+)</name>
        <dbReference type="ChEBI" id="CHEBI:29105"/>
    </cofactor>
    <text evidence="14">Binds 1 zinc ion per subunit.</text>
</comment>
<comment type="subcellular location">
    <subcellularLocation>
        <location evidence="14">Mitochondrion</location>
    </subcellularLocation>
    <subcellularLocation>
        <location evidence="14">Cytoplasm</location>
    </subcellularLocation>
</comment>
<proteinExistence type="inferred from homology"/>
<dbReference type="InterPro" id="IPR020587">
    <property type="entry name" value="RecA_monomer-monomer_interface"/>
</dbReference>